<dbReference type="EMBL" id="BSUO01000002">
    <property type="protein sequence ID" value="GMA42458.1"/>
    <property type="molecule type" value="Genomic_DNA"/>
</dbReference>
<name>A0ABQ6J097_9MICO</name>
<gene>
    <name evidence="2" type="ORF">GCM10025883_44270</name>
    <name evidence="3" type="ORF">GCM10025883_45030</name>
</gene>
<protein>
    <recommendedName>
        <fullName evidence="5">DUF896 family protein</fullName>
    </recommendedName>
</protein>
<evidence type="ECO:0000313" key="4">
    <source>
        <dbReference type="Proteomes" id="UP001157126"/>
    </source>
</evidence>
<feature type="region of interest" description="Disordered" evidence="1">
    <location>
        <begin position="1"/>
        <end position="27"/>
    </location>
</feature>
<keyword evidence="4" id="KW-1185">Reference proteome</keyword>
<reference evidence="2" key="1">
    <citation type="journal article" date="2014" name="Int. J. Syst. Evol. Microbiol.">
        <title>Complete genome of a new Firmicutes species belonging to the dominant human colonic microbiota ('Ruminococcus bicirculans') reveals two chromosomes and a selective capacity to utilize plant glucans.</title>
        <authorList>
            <consortium name="NISC Comparative Sequencing Program"/>
            <person name="Wegmann U."/>
            <person name="Louis P."/>
            <person name="Goesmann A."/>
            <person name="Henrissat B."/>
            <person name="Duncan S.H."/>
            <person name="Flint H.J."/>
        </authorList>
    </citation>
    <scope>NUCLEOTIDE SEQUENCE</scope>
    <source>
        <strain evidence="2">NBRC 113072</strain>
    </source>
</reference>
<dbReference type="EMBL" id="BSUO01000002">
    <property type="protein sequence ID" value="GMA42382.1"/>
    <property type="molecule type" value="Genomic_DNA"/>
</dbReference>
<evidence type="ECO:0000313" key="3">
    <source>
        <dbReference type="EMBL" id="GMA42458.1"/>
    </source>
</evidence>
<dbReference type="Proteomes" id="UP001157126">
    <property type="component" value="Unassembled WGS sequence"/>
</dbReference>
<proteinExistence type="predicted"/>
<evidence type="ECO:0008006" key="5">
    <source>
        <dbReference type="Google" id="ProtNLM"/>
    </source>
</evidence>
<sequence length="60" mass="6671">MEVATVGEVTKKASSLQRRIAAGKAEPISDRERAQLQELRQAYIRRFGKDPDARTVAKTA</sequence>
<evidence type="ECO:0000313" key="2">
    <source>
        <dbReference type="EMBL" id="GMA42382.1"/>
    </source>
</evidence>
<reference evidence="2" key="3">
    <citation type="submission" date="2023-02" db="EMBL/GenBank/DDBJ databases">
        <authorList>
            <person name="Sun Q."/>
            <person name="Mori K."/>
        </authorList>
    </citation>
    <scope>NUCLEOTIDE SEQUENCE</scope>
    <source>
        <strain evidence="2">NBRC 113072</strain>
    </source>
</reference>
<comment type="caution">
    <text evidence="2">The sequence shown here is derived from an EMBL/GenBank/DDBJ whole genome shotgun (WGS) entry which is preliminary data.</text>
</comment>
<evidence type="ECO:0000256" key="1">
    <source>
        <dbReference type="SAM" id="MobiDB-lite"/>
    </source>
</evidence>
<accession>A0ABQ6J097</accession>
<organism evidence="2 4">
    <name type="scientific">Mobilicoccus caccae</name>
    <dbReference type="NCBI Taxonomy" id="1859295"/>
    <lineage>
        <taxon>Bacteria</taxon>
        <taxon>Bacillati</taxon>
        <taxon>Actinomycetota</taxon>
        <taxon>Actinomycetes</taxon>
        <taxon>Micrococcales</taxon>
        <taxon>Dermatophilaceae</taxon>
        <taxon>Mobilicoccus</taxon>
    </lineage>
</organism>
<reference evidence="4" key="2">
    <citation type="journal article" date="2019" name="Int. J. Syst. Evol. Microbiol.">
        <title>The Global Catalogue of Microorganisms (GCM) 10K type strain sequencing project: providing services to taxonomists for standard genome sequencing and annotation.</title>
        <authorList>
            <consortium name="The Broad Institute Genomics Platform"/>
            <consortium name="The Broad Institute Genome Sequencing Center for Infectious Disease"/>
            <person name="Wu L."/>
            <person name="Ma J."/>
        </authorList>
    </citation>
    <scope>NUCLEOTIDE SEQUENCE [LARGE SCALE GENOMIC DNA]</scope>
    <source>
        <strain evidence="4">NBRC 113072</strain>
    </source>
</reference>